<keyword evidence="4" id="KW-0472">Membrane</keyword>
<gene>
    <name evidence="9" type="ORF">DDR33_21710</name>
</gene>
<dbReference type="CDD" id="cd08977">
    <property type="entry name" value="SusD"/>
    <property type="match status" value="1"/>
</dbReference>
<organism evidence="9 10">
    <name type="scientific">Pararcticibacter amylolyticus</name>
    <dbReference type="NCBI Taxonomy" id="2173175"/>
    <lineage>
        <taxon>Bacteria</taxon>
        <taxon>Pseudomonadati</taxon>
        <taxon>Bacteroidota</taxon>
        <taxon>Sphingobacteriia</taxon>
        <taxon>Sphingobacteriales</taxon>
        <taxon>Sphingobacteriaceae</taxon>
        <taxon>Pararcticibacter</taxon>
    </lineage>
</organism>
<evidence type="ECO:0008006" key="11">
    <source>
        <dbReference type="Google" id="ProtNLM"/>
    </source>
</evidence>
<dbReference type="Proteomes" id="UP000245647">
    <property type="component" value="Unassembled WGS sequence"/>
</dbReference>
<evidence type="ECO:0000313" key="9">
    <source>
        <dbReference type="EMBL" id="PWG78582.1"/>
    </source>
</evidence>
<protein>
    <recommendedName>
        <fullName evidence="11">RagB/SusD family nutrient uptake outer membrane protein</fullName>
    </recommendedName>
</protein>
<keyword evidence="10" id="KW-1185">Reference proteome</keyword>
<dbReference type="InterPro" id="IPR011990">
    <property type="entry name" value="TPR-like_helical_dom_sf"/>
</dbReference>
<keyword evidence="5" id="KW-0998">Cell outer membrane</keyword>
<evidence type="ECO:0000256" key="5">
    <source>
        <dbReference type="ARBA" id="ARBA00023237"/>
    </source>
</evidence>
<reference evidence="9 10" key="1">
    <citation type="submission" date="2018-04" db="EMBL/GenBank/DDBJ databases">
        <title>Pedobacter chongqingensis sp. nov., isolated from a rottenly hemp rope.</title>
        <authorList>
            <person name="Cai Y."/>
        </authorList>
    </citation>
    <scope>NUCLEOTIDE SEQUENCE [LARGE SCALE GENOMIC DNA]</scope>
    <source>
        <strain evidence="9 10">FJ4-8</strain>
    </source>
</reference>
<evidence type="ECO:0000256" key="4">
    <source>
        <dbReference type="ARBA" id="ARBA00023136"/>
    </source>
</evidence>
<feature type="chain" id="PRO_5015600366" description="RagB/SusD family nutrient uptake outer membrane protein" evidence="6">
    <location>
        <begin position="25"/>
        <end position="474"/>
    </location>
</feature>
<evidence type="ECO:0000256" key="1">
    <source>
        <dbReference type="ARBA" id="ARBA00004442"/>
    </source>
</evidence>
<dbReference type="Pfam" id="PF14322">
    <property type="entry name" value="SusD-like_3"/>
    <property type="match status" value="1"/>
</dbReference>
<dbReference type="GO" id="GO:0009279">
    <property type="term" value="C:cell outer membrane"/>
    <property type="evidence" value="ECO:0007669"/>
    <property type="project" value="UniProtKB-SubCell"/>
</dbReference>
<feature type="signal peptide" evidence="6">
    <location>
        <begin position="1"/>
        <end position="24"/>
    </location>
</feature>
<proteinExistence type="inferred from homology"/>
<dbReference type="InterPro" id="IPR012944">
    <property type="entry name" value="SusD_RagB_dom"/>
</dbReference>
<evidence type="ECO:0000256" key="2">
    <source>
        <dbReference type="ARBA" id="ARBA00006275"/>
    </source>
</evidence>
<dbReference type="SUPFAM" id="SSF48452">
    <property type="entry name" value="TPR-like"/>
    <property type="match status" value="1"/>
</dbReference>
<name>A0A2U2PB23_9SPHI</name>
<dbReference type="Pfam" id="PF07980">
    <property type="entry name" value="SusD_RagB"/>
    <property type="match status" value="1"/>
</dbReference>
<dbReference type="Gene3D" id="1.25.40.390">
    <property type="match status" value="1"/>
</dbReference>
<comment type="similarity">
    <text evidence="2">Belongs to the SusD family.</text>
</comment>
<evidence type="ECO:0000259" key="8">
    <source>
        <dbReference type="Pfam" id="PF14322"/>
    </source>
</evidence>
<feature type="domain" description="RagB/SusD" evidence="7">
    <location>
        <begin position="315"/>
        <end position="474"/>
    </location>
</feature>
<feature type="domain" description="SusD-like N-terminal" evidence="8">
    <location>
        <begin position="83"/>
        <end position="230"/>
    </location>
</feature>
<evidence type="ECO:0000256" key="6">
    <source>
        <dbReference type="SAM" id="SignalP"/>
    </source>
</evidence>
<dbReference type="AlphaFoldDB" id="A0A2U2PB23"/>
<comment type="caution">
    <text evidence="9">The sequence shown here is derived from an EMBL/GenBank/DDBJ whole genome shotgun (WGS) entry which is preliminary data.</text>
</comment>
<comment type="subcellular location">
    <subcellularLocation>
        <location evidence="1">Cell outer membrane</location>
    </subcellularLocation>
</comment>
<evidence type="ECO:0000256" key="3">
    <source>
        <dbReference type="ARBA" id="ARBA00022729"/>
    </source>
</evidence>
<evidence type="ECO:0000313" key="10">
    <source>
        <dbReference type="Proteomes" id="UP000245647"/>
    </source>
</evidence>
<sequence length="474" mass="52675">MEFRFNINRLILILAALCSPLLNSCEKYLDGTDLSSGTIAGTEAFVSDNSVSAIVTGTFLNMASSGPLNFPSLTGLYTDELVPLPSTTSNTPNWSSYQNAVQASNINFWTSAYNMIYAANAAIEGINTTPAMLYNKSQWLGESYFSRAFIYYYLTNLYGDAALTLTTDYTVNSRLHRAPQPEVFQQIIADLKTAKGYLSNDYRNGYGTTTNDRARPNKWAAGALLSKIYLTIKDWKNAESEADSILSNATYQLVTPSQVFLTNSKETIWALALKNDEKTYEYSLYNNNMPAIVTLEPKTYSVQVCLSGGLLSLFEANDARYSAWVRTTTHTGVSPSVDYSFPNKYKSGTAGAERSVMLRLADIYLVRAEARARQNKLEEAKSDLNGVRARAGLQGTTAGNQTELLAAIWRERRVELFTELGNRFFDLKRTNTIDEVMTALAPQKGAVWSSFKHVWPIPQNELTYGPNLVQNPGY</sequence>
<dbReference type="EMBL" id="QEAS01000023">
    <property type="protein sequence ID" value="PWG78582.1"/>
    <property type="molecule type" value="Genomic_DNA"/>
</dbReference>
<evidence type="ECO:0000259" key="7">
    <source>
        <dbReference type="Pfam" id="PF07980"/>
    </source>
</evidence>
<dbReference type="RefSeq" id="WP_109417907.1">
    <property type="nucleotide sequence ID" value="NZ_QEAS01000023.1"/>
</dbReference>
<accession>A0A2U2PB23</accession>
<dbReference type="InterPro" id="IPR033985">
    <property type="entry name" value="SusD-like_N"/>
</dbReference>
<keyword evidence="3 6" id="KW-0732">Signal</keyword>
<dbReference type="OrthoDB" id="621570at2"/>